<dbReference type="GeneID" id="302711900"/>
<evidence type="ECO:0000256" key="1">
    <source>
        <dbReference type="SAM" id="Phobius"/>
    </source>
</evidence>
<proteinExistence type="predicted"/>
<organism evidence="2 3">
    <name type="scientific">Rahnella variigena</name>
    <dbReference type="NCBI Taxonomy" id="574964"/>
    <lineage>
        <taxon>Bacteria</taxon>
        <taxon>Pseudomonadati</taxon>
        <taxon>Pseudomonadota</taxon>
        <taxon>Gammaproteobacteria</taxon>
        <taxon>Enterobacterales</taxon>
        <taxon>Yersiniaceae</taxon>
        <taxon>Rahnella</taxon>
    </lineage>
</organism>
<sequence length="92" mass="10862">MPDPLMTNKIMQIQLGSWRLWLDEKLFVLLISRHDLEFFDEGMAQLWLVRKGPTRPLEARWQGARKLLHRTMLTVGLLWLITAGFLLIHLLI</sequence>
<dbReference type="Proteomes" id="UP000284853">
    <property type="component" value="Unassembled WGS sequence"/>
</dbReference>
<feature type="transmembrane region" description="Helical" evidence="1">
    <location>
        <begin position="72"/>
        <end position="91"/>
    </location>
</feature>
<accession>A0ABX9PNL9</accession>
<evidence type="ECO:0000313" key="2">
    <source>
        <dbReference type="EMBL" id="RKF66481.1"/>
    </source>
</evidence>
<keyword evidence="1" id="KW-0812">Transmembrane</keyword>
<dbReference type="EMBL" id="NSDJ01000002">
    <property type="protein sequence ID" value="RKF66481.1"/>
    <property type="molecule type" value="Genomic_DNA"/>
</dbReference>
<keyword evidence="1" id="KW-0472">Membrane</keyword>
<reference evidence="2 3" key="1">
    <citation type="submission" date="2017-08" db="EMBL/GenBank/DDBJ databases">
        <title>Comparative genomics of bacteria isolated from necrotic lesions of AOD affected trees.</title>
        <authorList>
            <person name="Doonan J."/>
            <person name="Denman S."/>
            <person name="Mcdonald J.E."/>
        </authorList>
    </citation>
    <scope>NUCLEOTIDE SEQUENCE [LARGE SCALE GENOMIC DNA]</scope>
    <source>
        <strain evidence="2 3">CIP 105588</strain>
    </source>
</reference>
<keyword evidence="3" id="KW-1185">Reference proteome</keyword>
<protein>
    <submittedName>
        <fullName evidence="2">Uncharacterized protein</fullName>
    </submittedName>
</protein>
<dbReference type="RefSeq" id="WP_120163360.1">
    <property type="nucleotide sequence ID" value="NZ_NSDJ01000002.1"/>
</dbReference>
<comment type="caution">
    <text evidence="2">The sequence shown here is derived from an EMBL/GenBank/DDBJ whole genome shotgun (WGS) entry which is preliminary data.</text>
</comment>
<evidence type="ECO:0000313" key="3">
    <source>
        <dbReference type="Proteomes" id="UP000284853"/>
    </source>
</evidence>
<gene>
    <name evidence="2" type="ORF">CKQ54_24175</name>
</gene>
<keyword evidence="1" id="KW-1133">Transmembrane helix</keyword>
<name>A0ABX9PNL9_9GAMM</name>